<feature type="compositionally biased region" description="Basic and acidic residues" evidence="1">
    <location>
        <begin position="356"/>
        <end position="374"/>
    </location>
</feature>
<dbReference type="EMBL" id="JBANRG010000017">
    <property type="protein sequence ID" value="KAK7458891.1"/>
    <property type="molecule type" value="Genomic_DNA"/>
</dbReference>
<reference evidence="2 3" key="1">
    <citation type="submission" date="2024-01" db="EMBL/GenBank/DDBJ databases">
        <title>A draft genome for the cacao thread blight pathogen Marasmiellus scandens.</title>
        <authorList>
            <person name="Baruah I.K."/>
            <person name="Leung J."/>
            <person name="Bukari Y."/>
            <person name="Amoako-Attah I."/>
            <person name="Meinhardt L.W."/>
            <person name="Bailey B.A."/>
            <person name="Cohen S.P."/>
        </authorList>
    </citation>
    <scope>NUCLEOTIDE SEQUENCE [LARGE SCALE GENOMIC DNA]</scope>
    <source>
        <strain evidence="2 3">GH-19</strain>
    </source>
</reference>
<evidence type="ECO:0000313" key="2">
    <source>
        <dbReference type="EMBL" id="KAK7458891.1"/>
    </source>
</evidence>
<dbReference type="Proteomes" id="UP001498398">
    <property type="component" value="Unassembled WGS sequence"/>
</dbReference>
<accession>A0ABR1JEH7</accession>
<organism evidence="2 3">
    <name type="scientific">Marasmiellus scandens</name>
    <dbReference type="NCBI Taxonomy" id="2682957"/>
    <lineage>
        <taxon>Eukaryota</taxon>
        <taxon>Fungi</taxon>
        <taxon>Dikarya</taxon>
        <taxon>Basidiomycota</taxon>
        <taxon>Agaricomycotina</taxon>
        <taxon>Agaricomycetes</taxon>
        <taxon>Agaricomycetidae</taxon>
        <taxon>Agaricales</taxon>
        <taxon>Marasmiineae</taxon>
        <taxon>Omphalotaceae</taxon>
        <taxon>Marasmiellus</taxon>
    </lineage>
</organism>
<gene>
    <name evidence="2" type="ORF">VKT23_009902</name>
</gene>
<evidence type="ECO:0008006" key="4">
    <source>
        <dbReference type="Google" id="ProtNLM"/>
    </source>
</evidence>
<name>A0ABR1JEH7_9AGAR</name>
<feature type="region of interest" description="Disordered" evidence="1">
    <location>
        <begin position="356"/>
        <end position="423"/>
    </location>
</feature>
<feature type="compositionally biased region" description="Polar residues" evidence="1">
    <location>
        <begin position="20"/>
        <end position="29"/>
    </location>
</feature>
<evidence type="ECO:0000313" key="3">
    <source>
        <dbReference type="Proteomes" id="UP001498398"/>
    </source>
</evidence>
<protein>
    <recommendedName>
        <fullName evidence="4">HNH nuclease domain-containing protein</fullName>
    </recommendedName>
</protein>
<feature type="compositionally biased region" description="Acidic residues" evidence="1">
    <location>
        <begin position="375"/>
        <end position="423"/>
    </location>
</feature>
<sequence length="423" mass="47685">MPRRTAQPSSKSNPPRHKTATATSHQKGTPSPEPRPLTPSEIVIQPTDVLLVVYQVDGKRVILVLPVTFMKDICMRPLRMMVFACECITSRRGFLSTSPDAETCEKLSLDGAIQGGSIYYFHPDVPIRLQATIDSELANPRTKAGDHCTLADNDRANFSRIVRARDNSKCVFTRGMFYQPHHVTPHAISEAWMASSIEGERHDTLEPLRNHNDYNIIDSLPNGISVSSNIHGLITEGNAAILCIPPHHSILRLEDIPAPKLQGRFSWLEDTHAKPEDGLRPVYVLHYFFQGEALTEREFFGMAPQNCRAFFSEEVNVADLPYPPVVNYNWGALLMRKYMDAENSLSSAASDEIFAEQRRMSESDRTDNIRQQEREFDEELGITTVVDDDNDMDYVGSEDNDDESSDESDIDTEEEDDIVIEIE</sequence>
<keyword evidence="3" id="KW-1185">Reference proteome</keyword>
<comment type="caution">
    <text evidence="2">The sequence shown here is derived from an EMBL/GenBank/DDBJ whole genome shotgun (WGS) entry which is preliminary data.</text>
</comment>
<feature type="compositionally biased region" description="Polar residues" evidence="1">
    <location>
        <begin position="1"/>
        <end position="13"/>
    </location>
</feature>
<evidence type="ECO:0000256" key="1">
    <source>
        <dbReference type="SAM" id="MobiDB-lite"/>
    </source>
</evidence>
<proteinExistence type="predicted"/>
<feature type="region of interest" description="Disordered" evidence="1">
    <location>
        <begin position="1"/>
        <end position="40"/>
    </location>
</feature>